<name>A0A2Z6EZH7_HALHR</name>
<organism evidence="2 3">
    <name type="scientific">Halorhodospira halochloris</name>
    <name type="common">Ectothiorhodospira halochloris</name>
    <dbReference type="NCBI Taxonomy" id="1052"/>
    <lineage>
        <taxon>Bacteria</taxon>
        <taxon>Pseudomonadati</taxon>
        <taxon>Pseudomonadota</taxon>
        <taxon>Gammaproteobacteria</taxon>
        <taxon>Chromatiales</taxon>
        <taxon>Ectothiorhodospiraceae</taxon>
        <taxon>Halorhodospira</taxon>
    </lineage>
</organism>
<dbReference type="GO" id="GO:0008270">
    <property type="term" value="F:zinc ion binding"/>
    <property type="evidence" value="ECO:0007669"/>
    <property type="project" value="InterPro"/>
</dbReference>
<feature type="domain" description="HNH" evidence="1">
    <location>
        <begin position="211"/>
        <end position="267"/>
    </location>
</feature>
<gene>
    <name evidence="2" type="ORF">HH1059_10890</name>
</gene>
<dbReference type="GO" id="GO:0004519">
    <property type="term" value="F:endonuclease activity"/>
    <property type="evidence" value="ECO:0007669"/>
    <property type="project" value="InterPro"/>
</dbReference>
<accession>A0A2Z6EZH7</accession>
<protein>
    <recommendedName>
        <fullName evidence="1">HNH domain-containing protein</fullName>
    </recommendedName>
</protein>
<proteinExistence type="predicted"/>
<dbReference type="CDD" id="cd00085">
    <property type="entry name" value="HNHc"/>
    <property type="match status" value="1"/>
</dbReference>
<dbReference type="Pfam" id="PF01844">
    <property type="entry name" value="HNH"/>
    <property type="match status" value="1"/>
</dbReference>
<dbReference type="AlphaFoldDB" id="A0A2Z6EZH7"/>
<dbReference type="GO" id="GO:0003676">
    <property type="term" value="F:nucleic acid binding"/>
    <property type="evidence" value="ECO:0007669"/>
    <property type="project" value="InterPro"/>
</dbReference>
<dbReference type="RefSeq" id="WP_197710738.1">
    <property type="nucleotide sequence ID" value="NZ_AP017372.2"/>
</dbReference>
<evidence type="ECO:0000259" key="1">
    <source>
        <dbReference type="Pfam" id="PF01844"/>
    </source>
</evidence>
<dbReference type="EMBL" id="AP017372">
    <property type="protein sequence ID" value="BBE11028.1"/>
    <property type="molecule type" value="Genomic_DNA"/>
</dbReference>
<evidence type="ECO:0000313" key="2">
    <source>
        <dbReference type="EMBL" id="BBE11028.1"/>
    </source>
</evidence>
<dbReference type="KEGG" id="hhk:HH1059_10890"/>
<reference evidence="2" key="1">
    <citation type="submission" date="2016-02" db="EMBL/GenBank/DDBJ databases">
        <title>Halorhodospira halochloris DSM-1059 complete genome, version 2.</title>
        <authorList>
            <person name="Tsukatani Y."/>
        </authorList>
    </citation>
    <scope>NUCLEOTIDE SEQUENCE</scope>
    <source>
        <strain evidence="2">DSM 1059</strain>
    </source>
</reference>
<dbReference type="Proteomes" id="UP000218890">
    <property type="component" value="Chromosome"/>
</dbReference>
<sequence length="285" mass="32648">MNKNTARNLAKVLKHDLGSCPEFHLSEEIRHLPLGGFHSFADGKPCMGAFRIERVDGEALWLLVIDWYDDGNYYVVLYPSNNNLAPIAELHNQRNGQESVDLIWTYSPRKRDGRNNERKEAFVQAAGSADYVVSLPGALVTLEDFLEDVFQLSALRLAADELSDYSHESTRQSFPEGKRIERLHKFRERDSRAVRQAKHRHAQRNNGALPCEVCRFDFARTYGPLGESYIEAHHTRPLSELADGEMQITEVDDFVLVCANCHRMLHRKRPWASVDELRKALKSET</sequence>
<evidence type="ECO:0000313" key="3">
    <source>
        <dbReference type="Proteomes" id="UP000218890"/>
    </source>
</evidence>
<dbReference type="InterPro" id="IPR003615">
    <property type="entry name" value="HNH_nuc"/>
</dbReference>
<dbReference type="InterPro" id="IPR002711">
    <property type="entry name" value="HNH"/>
</dbReference>
<keyword evidence="3" id="KW-1185">Reference proteome</keyword>